<evidence type="ECO:0000256" key="1">
    <source>
        <dbReference type="PROSITE-ProRule" id="PRU00723"/>
    </source>
</evidence>
<keyword evidence="1" id="KW-0479">Metal-binding</keyword>
<sequence length="369" mass="39971">AYVSQLSQQMAEKDLTFLARQPEVAEAENDATKSEEAEPGPPSLGSIGHEWGLCRRPCIYHLACGKCTKGADCGFCHMPHGERVPKLDKQQRTVLQELGAGELLALVLEPLRAKVAQMGLEENAAELIELLEMERAGQTSVLKNNKTHPKLHCIRKIMGRMSIAGLVGIAGYSQTGTDFRDRLTGAVEKMRCTGSLSQEIAELKPCVKKILTKGDPGWLAGSGFKGSAIRCRITAPQCITWALSDASCSSIPGIATLKCPSLGIVQNWGSSGLMLAGAWHSVGGFFFSTWAQSLELLTSRVMAFELTYRLTFIDTVEAPAIGALPRSRSLPALGSAPTADEEVQYQAPRQVSGYREASEAYQSVMLKWK</sequence>
<evidence type="ECO:0000259" key="3">
    <source>
        <dbReference type="PROSITE" id="PS50103"/>
    </source>
</evidence>
<feature type="zinc finger region" description="C3H1-type" evidence="1">
    <location>
        <begin position="52"/>
        <end position="80"/>
    </location>
</feature>
<evidence type="ECO:0000313" key="5">
    <source>
        <dbReference type="EMBL" id="CAL1150965.1"/>
    </source>
</evidence>
<name>A0A9P1CTU2_9DINO</name>
<dbReference type="EMBL" id="CAMXCT010002357">
    <property type="protein sequence ID" value="CAI3997590.1"/>
    <property type="molecule type" value="Genomic_DNA"/>
</dbReference>
<keyword evidence="7" id="KW-1185">Reference proteome</keyword>
<feature type="region of interest" description="Disordered" evidence="2">
    <location>
        <begin position="25"/>
        <end position="44"/>
    </location>
</feature>
<organism evidence="4">
    <name type="scientific">Cladocopium goreaui</name>
    <dbReference type="NCBI Taxonomy" id="2562237"/>
    <lineage>
        <taxon>Eukaryota</taxon>
        <taxon>Sar</taxon>
        <taxon>Alveolata</taxon>
        <taxon>Dinophyceae</taxon>
        <taxon>Suessiales</taxon>
        <taxon>Symbiodiniaceae</taxon>
        <taxon>Cladocopium</taxon>
    </lineage>
</organism>
<dbReference type="OrthoDB" id="411372at2759"/>
<evidence type="ECO:0000313" key="7">
    <source>
        <dbReference type="Proteomes" id="UP001152797"/>
    </source>
</evidence>
<feature type="domain" description="C3H1-type" evidence="3">
    <location>
        <begin position="52"/>
        <end position="80"/>
    </location>
</feature>
<dbReference type="GO" id="GO:0008270">
    <property type="term" value="F:zinc ion binding"/>
    <property type="evidence" value="ECO:0007669"/>
    <property type="project" value="UniProtKB-KW"/>
</dbReference>
<reference evidence="5" key="2">
    <citation type="submission" date="2024-04" db="EMBL/GenBank/DDBJ databases">
        <authorList>
            <person name="Chen Y."/>
            <person name="Shah S."/>
            <person name="Dougan E. K."/>
            <person name="Thang M."/>
            <person name="Chan C."/>
        </authorList>
    </citation>
    <scope>NUCLEOTIDE SEQUENCE [LARGE SCALE GENOMIC DNA]</scope>
</reference>
<dbReference type="AlphaFoldDB" id="A0A9P1CTU2"/>
<evidence type="ECO:0000313" key="4">
    <source>
        <dbReference type="EMBL" id="CAI3997590.1"/>
    </source>
</evidence>
<comment type="caution">
    <text evidence="4">The sequence shown here is derived from an EMBL/GenBank/DDBJ whole genome shotgun (WGS) entry which is preliminary data.</text>
</comment>
<dbReference type="EMBL" id="CAMXCT020002357">
    <property type="protein sequence ID" value="CAL1150965.1"/>
    <property type="molecule type" value="Genomic_DNA"/>
</dbReference>
<dbReference type="EMBL" id="CAMXCT030002357">
    <property type="protein sequence ID" value="CAL4784902.1"/>
    <property type="molecule type" value="Genomic_DNA"/>
</dbReference>
<dbReference type="PROSITE" id="PS50103">
    <property type="entry name" value="ZF_C3H1"/>
    <property type="match status" value="1"/>
</dbReference>
<accession>A0A9P1CTU2</accession>
<feature type="non-terminal residue" evidence="4">
    <location>
        <position position="1"/>
    </location>
</feature>
<evidence type="ECO:0000256" key="2">
    <source>
        <dbReference type="SAM" id="MobiDB-lite"/>
    </source>
</evidence>
<keyword evidence="1" id="KW-0863">Zinc-finger</keyword>
<proteinExistence type="predicted"/>
<dbReference type="InterPro" id="IPR000571">
    <property type="entry name" value="Znf_CCCH"/>
</dbReference>
<feature type="non-terminal residue" evidence="4">
    <location>
        <position position="369"/>
    </location>
</feature>
<protein>
    <submittedName>
        <fullName evidence="6">Metal tolerance protein C1</fullName>
    </submittedName>
</protein>
<keyword evidence="1" id="KW-0862">Zinc</keyword>
<dbReference type="Proteomes" id="UP001152797">
    <property type="component" value="Unassembled WGS sequence"/>
</dbReference>
<reference evidence="4" key="1">
    <citation type="submission" date="2022-10" db="EMBL/GenBank/DDBJ databases">
        <authorList>
            <person name="Chen Y."/>
            <person name="Dougan E. K."/>
            <person name="Chan C."/>
            <person name="Rhodes N."/>
            <person name="Thang M."/>
        </authorList>
    </citation>
    <scope>NUCLEOTIDE SEQUENCE</scope>
</reference>
<evidence type="ECO:0000313" key="6">
    <source>
        <dbReference type="EMBL" id="CAL4784902.1"/>
    </source>
</evidence>
<gene>
    <name evidence="4" type="ORF">C1SCF055_LOCUS23960</name>
</gene>